<accession>A0A9D5APR6</accession>
<dbReference type="AlphaFoldDB" id="A0A9D5APR6"/>
<proteinExistence type="predicted"/>
<comment type="caution">
    <text evidence="1">The sequence shown here is derived from an EMBL/GenBank/DDBJ whole genome shotgun (WGS) entry which is preliminary data.</text>
</comment>
<dbReference type="PANTHER" id="PTHR34130:SF3">
    <property type="entry name" value="DUF1645 FAMILY PROTEIN"/>
    <property type="match status" value="1"/>
</dbReference>
<evidence type="ECO:0000313" key="1">
    <source>
        <dbReference type="EMBL" id="KAI5414966.1"/>
    </source>
</evidence>
<dbReference type="Proteomes" id="UP001058974">
    <property type="component" value="Chromosome 4"/>
</dbReference>
<protein>
    <submittedName>
        <fullName evidence="1">Uncharacterized protein</fullName>
    </submittedName>
</protein>
<dbReference type="PANTHER" id="PTHR34130">
    <property type="entry name" value="OS08G0243800 PROTEIN"/>
    <property type="match status" value="1"/>
</dbReference>
<dbReference type="EMBL" id="JAMSHJ010000004">
    <property type="protein sequence ID" value="KAI5414966.1"/>
    <property type="molecule type" value="Genomic_DNA"/>
</dbReference>
<evidence type="ECO:0000313" key="2">
    <source>
        <dbReference type="Proteomes" id="UP001058974"/>
    </source>
</evidence>
<dbReference type="Gramene" id="Psat04G0042700-T1">
    <property type="protein sequence ID" value="KAI5414966.1"/>
    <property type="gene ID" value="KIW84_040427"/>
</dbReference>
<reference evidence="1 2" key="1">
    <citation type="journal article" date="2022" name="Nat. Genet.">
        <title>Improved pea reference genome and pan-genome highlight genomic features and evolutionary characteristics.</title>
        <authorList>
            <person name="Yang T."/>
            <person name="Liu R."/>
            <person name="Luo Y."/>
            <person name="Hu S."/>
            <person name="Wang D."/>
            <person name="Wang C."/>
            <person name="Pandey M.K."/>
            <person name="Ge S."/>
            <person name="Xu Q."/>
            <person name="Li N."/>
            <person name="Li G."/>
            <person name="Huang Y."/>
            <person name="Saxena R.K."/>
            <person name="Ji Y."/>
            <person name="Li M."/>
            <person name="Yan X."/>
            <person name="He Y."/>
            <person name="Liu Y."/>
            <person name="Wang X."/>
            <person name="Xiang C."/>
            <person name="Varshney R.K."/>
            <person name="Ding H."/>
            <person name="Gao S."/>
            <person name="Zong X."/>
        </authorList>
    </citation>
    <scope>NUCLEOTIDE SEQUENCE [LARGE SCALE GENOMIC DNA]</scope>
    <source>
        <strain evidence="1 2">cv. Zhongwan 6</strain>
    </source>
</reference>
<keyword evidence="2" id="KW-1185">Reference proteome</keyword>
<gene>
    <name evidence="1" type="ORF">KIW84_040427</name>
</gene>
<sequence>MYYSTYLSLSLSSLFFSFPFFSRNHRQINQNIFVIYILETNNFLHTQFPSTMEEEHVHIMKDANYADVESESESVEEEALSLCDLPINEDSKSLDDKSFKRNSNIRRPLSLPESSDFFSGFSSSGSSDMCPADDIIFCGKLVPFKELVNQRRKESLNLNVEELNKPKTHRRRSGSVSSVLRSSSVSNFGGGSNSNRFMMRNSRSLNYCKLREHSSIFQVLKAPEVVRDSSVRSVASSEGVAKKAMKPRWYSLVFGKMKVPPEMELNDIKNRQVRRNPSKSMFLSSDSGENLDVNRSSGKVSWKILKALSCKDHNSVSVTTSFSLPQASS</sequence>
<organism evidence="1 2">
    <name type="scientific">Pisum sativum</name>
    <name type="common">Garden pea</name>
    <name type="synonym">Lathyrus oleraceus</name>
    <dbReference type="NCBI Taxonomy" id="3888"/>
    <lineage>
        <taxon>Eukaryota</taxon>
        <taxon>Viridiplantae</taxon>
        <taxon>Streptophyta</taxon>
        <taxon>Embryophyta</taxon>
        <taxon>Tracheophyta</taxon>
        <taxon>Spermatophyta</taxon>
        <taxon>Magnoliopsida</taxon>
        <taxon>eudicotyledons</taxon>
        <taxon>Gunneridae</taxon>
        <taxon>Pentapetalae</taxon>
        <taxon>rosids</taxon>
        <taxon>fabids</taxon>
        <taxon>Fabales</taxon>
        <taxon>Fabaceae</taxon>
        <taxon>Papilionoideae</taxon>
        <taxon>50 kb inversion clade</taxon>
        <taxon>NPAAA clade</taxon>
        <taxon>Hologalegina</taxon>
        <taxon>IRL clade</taxon>
        <taxon>Fabeae</taxon>
        <taxon>Lathyrus</taxon>
    </lineage>
</organism>
<name>A0A9D5APR6_PEA</name>